<accession>A0ABR2QN92</accession>
<comment type="similarity">
    <text evidence="2 6">Belongs to the plant self-incompatibility (S1) protein family.</text>
</comment>
<comment type="caution">
    <text evidence="7">The sequence shown here is derived from an EMBL/GenBank/DDBJ whole genome shotgun (WGS) entry which is preliminary data.</text>
</comment>
<dbReference type="PANTHER" id="PTHR31232:SF156">
    <property type="entry name" value="PLANT SELF-INCOMPATIBILITY PROTEIN S1 FAMILY-RELATED"/>
    <property type="match status" value="1"/>
</dbReference>
<evidence type="ECO:0000256" key="1">
    <source>
        <dbReference type="ARBA" id="ARBA00004613"/>
    </source>
</evidence>
<evidence type="ECO:0000256" key="2">
    <source>
        <dbReference type="ARBA" id="ARBA00005581"/>
    </source>
</evidence>
<name>A0ABR2QN92_9ROSI</name>
<dbReference type="InterPro" id="IPR010264">
    <property type="entry name" value="Self-incomp_S1"/>
</dbReference>
<reference evidence="7 8" key="1">
    <citation type="journal article" date="2024" name="G3 (Bethesda)">
        <title>Genome assembly of Hibiscus sabdariffa L. provides insights into metabolisms of medicinal natural products.</title>
        <authorList>
            <person name="Kim T."/>
        </authorList>
    </citation>
    <scope>NUCLEOTIDE SEQUENCE [LARGE SCALE GENOMIC DNA]</scope>
    <source>
        <strain evidence="7">TK-2024</strain>
        <tissue evidence="7">Old leaves</tissue>
    </source>
</reference>
<evidence type="ECO:0000313" key="7">
    <source>
        <dbReference type="EMBL" id="KAK9002144.1"/>
    </source>
</evidence>
<organism evidence="7 8">
    <name type="scientific">Hibiscus sabdariffa</name>
    <name type="common">roselle</name>
    <dbReference type="NCBI Taxonomy" id="183260"/>
    <lineage>
        <taxon>Eukaryota</taxon>
        <taxon>Viridiplantae</taxon>
        <taxon>Streptophyta</taxon>
        <taxon>Embryophyta</taxon>
        <taxon>Tracheophyta</taxon>
        <taxon>Spermatophyta</taxon>
        <taxon>Magnoliopsida</taxon>
        <taxon>eudicotyledons</taxon>
        <taxon>Gunneridae</taxon>
        <taxon>Pentapetalae</taxon>
        <taxon>rosids</taxon>
        <taxon>malvids</taxon>
        <taxon>Malvales</taxon>
        <taxon>Malvaceae</taxon>
        <taxon>Malvoideae</taxon>
        <taxon>Hibiscus</taxon>
    </lineage>
</organism>
<evidence type="ECO:0000256" key="5">
    <source>
        <dbReference type="ARBA" id="ARBA00022729"/>
    </source>
</evidence>
<keyword evidence="8" id="KW-1185">Reference proteome</keyword>
<evidence type="ECO:0000256" key="6">
    <source>
        <dbReference type="RuleBase" id="RU367044"/>
    </source>
</evidence>
<dbReference type="EMBL" id="JBBPBN010000035">
    <property type="protein sequence ID" value="KAK9002144.1"/>
    <property type="molecule type" value="Genomic_DNA"/>
</dbReference>
<dbReference type="Pfam" id="PF05938">
    <property type="entry name" value="Self-incomp_S1"/>
    <property type="match status" value="1"/>
</dbReference>
<dbReference type="PANTHER" id="PTHR31232">
    <property type="match status" value="1"/>
</dbReference>
<proteinExistence type="inferred from homology"/>
<evidence type="ECO:0000256" key="3">
    <source>
        <dbReference type="ARBA" id="ARBA00022471"/>
    </source>
</evidence>
<keyword evidence="4 6" id="KW-0964">Secreted</keyword>
<sequence>MAANPSTSTSPAPTKDRPNMLYKTWHVHAVNGLSNNKILLIHCKSKDNDLGERNLTAGNEFEWKFKTNLFGTTLFWCFWASRSDHVHAKFNVFLDNEDLFYRCNWKHCIWIAKDNGLYIRNIPENYDEYRYPWESGIGSLANFTIV</sequence>
<comment type="subcellular location">
    <subcellularLocation>
        <location evidence="1 6">Secreted</location>
    </subcellularLocation>
</comment>
<keyword evidence="3 6" id="KW-0713">Self-incompatibility</keyword>
<evidence type="ECO:0000256" key="4">
    <source>
        <dbReference type="ARBA" id="ARBA00022525"/>
    </source>
</evidence>
<dbReference type="Proteomes" id="UP001396334">
    <property type="component" value="Unassembled WGS sequence"/>
</dbReference>
<protein>
    <recommendedName>
        <fullName evidence="6">S-protein homolog</fullName>
    </recommendedName>
</protein>
<gene>
    <name evidence="7" type="ORF">V6N11_024832</name>
</gene>
<evidence type="ECO:0000313" key="8">
    <source>
        <dbReference type="Proteomes" id="UP001396334"/>
    </source>
</evidence>
<keyword evidence="5" id="KW-0732">Signal</keyword>